<evidence type="ECO:0000313" key="1">
    <source>
        <dbReference type="EMBL" id="KAJ9658997.1"/>
    </source>
</evidence>
<keyword evidence="2" id="KW-1185">Reference proteome</keyword>
<proteinExistence type="predicted"/>
<gene>
    <name evidence="1" type="ORF">H2198_003426</name>
</gene>
<dbReference type="Proteomes" id="UP001172386">
    <property type="component" value="Unassembled WGS sequence"/>
</dbReference>
<accession>A0ACC3ABH8</accession>
<name>A0ACC3ABH8_9EURO</name>
<comment type="caution">
    <text evidence="1">The sequence shown here is derived from an EMBL/GenBank/DDBJ whole genome shotgun (WGS) entry which is preliminary data.</text>
</comment>
<reference evidence="1" key="1">
    <citation type="submission" date="2022-10" db="EMBL/GenBank/DDBJ databases">
        <title>Culturing micro-colonial fungi from biological soil crusts in the Mojave desert and describing Neophaeococcomyces mojavensis, and introducing the new genera and species Taxawa tesnikishii.</title>
        <authorList>
            <person name="Kurbessoian T."/>
            <person name="Stajich J.E."/>
        </authorList>
    </citation>
    <scope>NUCLEOTIDE SEQUENCE</scope>
    <source>
        <strain evidence="1">JES_112</strain>
    </source>
</reference>
<protein>
    <submittedName>
        <fullName evidence="1">Uncharacterized protein</fullName>
    </submittedName>
</protein>
<organism evidence="1 2">
    <name type="scientific">Neophaeococcomyces mojaviensis</name>
    <dbReference type="NCBI Taxonomy" id="3383035"/>
    <lineage>
        <taxon>Eukaryota</taxon>
        <taxon>Fungi</taxon>
        <taxon>Dikarya</taxon>
        <taxon>Ascomycota</taxon>
        <taxon>Pezizomycotina</taxon>
        <taxon>Eurotiomycetes</taxon>
        <taxon>Chaetothyriomycetidae</taxon>
        <taxon>Chaetothyriales</taxon>
        <taxon>Chaetothyriales incertae sedis</taxon>
        <taxon>Neophaeococcomyces</taxon>
    </lineage>
</organism>
<dbReference type="EMBL" id="JAPDRQ010000045">
    <property type="protein sequence ID" value="KAJ9658997.1"/>
    <property type="molecule type" value="Genomic_DNA"/>
</dbReference>
<evidence type="ECO:0000313" key="2">
    <source>
        <dbReference type="Proteomes" id="UP001172386"/>
    </source>
</evidence>
<sequence>MADGLSVAASVVAVATAAIQSIQFLSKTIDDIKHAPDAIKTINADLQAVEPVLSRLNAALQSKEQAVVLCNEIKPAVENCDRACKAFQETLQHWMRHSTAEKTFWVDRWRVALFGQERIQTFKGQLNDCKSTLTVALSTSNVLTMTRNGVLLEGMKTAMLQQNEVALQQEMARTEREQSGIESSLERLSVHGDDSGDSLAVDVKQSKEELLEEMRQQKASNEALRKTCEEAISKLVYERTGNTIKIKGTRAKDHSTALAGWVNTLGEGFKPNLDISDTTADGYSFAGAGVIMDLDFGNLRQGTSADIGK</sequence>